<gene>
    <name evidence="2" type="ORF">GMARGA_LOCUS17410</name>
</gene>
<organism evidence="2 3">
    <name type="scientific">Gigaspora margarita</name>
    <dbReference type="NCBI Taxonomy" id="4874"/>
    <lineage>
        <taxon>Eukaryota</taxon>
        <taxon>Fungi</taxon>
        <taxon>Fungi incertae sedis</taxon>
        <taxon>Mucoromycota</taxon>
        <taxon>Glomeromycotina</taxon>
        <taxon>Glomeromycetes</taxon>
        <taxon>Diversisporales</taxon>
        <taxon>Gigasporaceae</taxon>
        <taxon>Gigaspora</taxon>
    </lineage>
</organism>
<name>A0ABN7VDW8_GIGMA</name>
<proteinExistence type="predicted"/>
<evidence type="ECO:0000313" key="3">
    <source>
        <dbReference type="Proteomes" id="UP000789901"/>
    </source>
</evidence>
<comment type="caution">
    <text evidence="2">The sequence shown here is derived from an EMBL/GenBank/DDBJ whole genome shotgun (WGS) entry which is preliminary data.</text>
</comment>
<feature type="compositionally biased region" description="Polar residues" evidence="1">
    <location>
        <begin position="8"/>
        <end position="19"/>
    </location>
</feature>
<reference evidence="2 3" key="1">
    <citation type="submission" date="2021-06" db="EMBL/GenBank/DDBJ databases">
        <authorList>
            <person name="Kallberg Y."/>
            <person name="Tangrot J."/>
            <person name="Rosling A."/>
        </authorList>
    </citation>
    <scope>NUCLEOTIDE SEQUENCE [LARGE SCALE GENOMIC DNA]</scope>
    <source>
        <strain evidence="2 3">120-4 pot B 10/14</strain>
    </source>
</reference>
<protein>
    <submittedName>
        <fullName evidence="2">5583_t:CDS:1</fullName>
    </submittedName>
</protein>
<evidence type="ECO:0000313" key="2">
    <source>
        <dbReference type="EMBL" id="CAG8760417.1"/>
    </source>
</evidence>
<sequence length="222" mass="25979">MRDFNKGLGNTDQSQSLRTTKAPWASDTPISVFTFLLNEVSRKLKTLDLAAKGNDMELFHFFHFLSAGPHIISQVRHKLKNKFESLKELILRRNLSLSSKAKSKQVENLQNNVIREYPPKDGHESNRQLNVIARAILICKDLVNLWKDIGYYEIVHDINDLSRDSKAFRSNWTRIDLSHLSINPERHMKTTNLWDFLRSYIGDKNGHYYFLEAMGNYYYKDI</sequence>
<keyword evidence="3" id="KW-1185">Reference proteome</keyword>
<dbReference type="Proteomes" id="UP000789901">
    <property type="component" value="Unassembled WGS sequence"/>
</dbReference>
<dbReference type="EMBL" id="CAJVQB010013178">
    <property type="protein sequence ID" value="CAG8760417.1"/>
    <property type="molecule type" value="Genomic_DNA"/>
</dbReference>
<accession>A0ABN7VDW8</accession>
<evidence type="ECO:0000256" key="1">
    <source>
        <dbReference type="SAM" id="MobiDB-lite"/>
    </source>
</evidence>
<feature type="region of interest" description="Disordered" evidence="1">
    <location>
        <begin position="1"/>
        <end position="20"/>
    </location>
</feature>
<feature type="non-terminal residue" evidence="2">
    <location>
        <position position="222"/>
    </location>
</feature>